<proteinExistence type="predicted"/>
<keyword evidence="2" id="KW-1185">Reference proteome</keyword>
<name>A0ACB8BPX2_9AGAM</name>
<sequence length="444" mass="50587">MNRAFNQSARPMSSHSEVDLRERICQREEVLHVIRENLAKLTLEEKRMGAALSMLRSKFPERKSDLPVELWRQIFMLCRPAPLLRGVAQTDCTSNADFCEPNCDAAPILLTRICRRWRDIALSTPELWASLRIYVDRYKEETQVVAFVFMLEWWLENSGTYLLNLQLEDDEPSDDRYSLDSGDSQHRERISVWPSVVHLLRAHASRWKSLILSASLLQWHLIFNPGLSTHMLETLSCPDWSITSDGRDILSGASRLRSLRLHRLHPSALVRGSVCAHLQHLHLSGSHAADEIVEILSLLPGLSSLVIVAPTRNRAGTYTKSLPHPTLESLQVHSSLGLLTLLVQLQLPSLRYLHVRGLIPAWMLPYIIALLTRSSCSLCELRIEAMSCKLTKHKFADRDANEILQIQPGCRIYIGEDEFHGSVEMLTSVPRDYDSPYHSLVIRS</sequence>
<evidence type="ECO:0000313" key="1">
    <source>
        <dbReference type="EMBL" id="KAH7926923.1"/>
    </source>
</evidence>
<accession>A0ACB8BPX2</accession>
<evidence type="ECO:0000313" key="2">
    <source>
        <dbReference type="Proteomes" id="UP000790709"/>
    </source>
</evidence>
<dbReference type="Proteomes" id="UP000790709">
    <property type="component" value="Unassembled WGS sequence"/>
</dbReference>
<dbReference type="EMBL" id="MU266375">
    <property type="protein sequence ID" value="KAH7926923.1"/>
    <property type="molecule type" value="Genomic_DNA"/>
</dbReference>
<organism evidence="1 2">
    <name type="scientific">Leucogyrophana mollusca</name>
    <dbReference type="NCBI Taxonomy" id="85980"/>
    <lineage>
        <taxon>Eukaryota</taxon>
        <taxon>Fungi</taxon>
        <taxon>Dikarya</taxon>
        <taxon>Basidiomycota</taxon>
        <taxon>Agaricomycotina</taxon>
        <taxon>Agaricomycetes</taxon>
        <taxon>Agaricomycetidae</taxon>
        <taxon>Boletales</taxon>
        <taxon>Boletales incertae sedis</taxon>
        <taxon>Leucogyrophana</taxon>
    </lineage>
</organism>
<protein>
    <submittedName>
        <fullName evidence="1">Uncharacterized protein</fullName>
    </submittedName>
</protein>
<reference evidence="1" key="1">
    <citation type="journal article" date="2021" name="New Phytol.">
        <title>Evolutionary innovations through gain and loss of genes in the ectomycorrhizal Boletales.</title>
        <authorList>
            <person name="Wu G."/>
            <person name="Miyauchi S."/>
            <person name="Morin E."/>
            <person name="Kuo A."/>
            <person name="Drula E."/>
            <person name="Varga T."/>
            <person name="Kohler A."/>
            <person name="Feng B."/>
            <person name="Cao Y."/>
            <person name="Lipzen A."/>
            <person name="Daum C."/>
            <person name="Hundley H."/>
            <person name="Pangilinan J."/>
            <person name="Johnson J."/>
            <person name="Barry K."/>
            <person name="LaButti K."/>
            <person name="Ng V."/>
            <person name="Ahrendt S."/>
            <person name="Min B."/>
            <person name="Choi I.G."/>
            <person name="Park H."/>
            <person name="Plett J.M."/>
            <person name="Magnuson J."/>
            <person name="Spatafora J.W."/>
            <person name="Nagy L.G."/>
            <person name="Henrissat B."/>
            <person name="Grigoriev I.V."/>
            <person name="Yang Z.L."/>
            <person name="Xu J."/>
            <person name="Martin F.M."/>
        </authorList>
    </citation>
    <scope>NUCLEOTIDE SEQUENCE</scope>
    <source>
        <strain evidence="1">KUC20120723A-06</strain>
    </source>
</reference>
<gene>
    <name evidence="1" type="ORF">BV22DRAFT_1032401</name>
</gene>
<comment type="caution">
    <text evidence="1">The sequence shown here is derived from an EMBL/GenBank/DDBJ whole genome shotgun (WGS) entry which is preliminary data.</text>
</comment>